<dbReference type="SMART" id="SM00382">
    <property type="entry name" value="AAA"/>
    <property type="match status" value="2"/>
</dbReference>
<reference evidence="7" key="1">
    <citation type="journal article" date="2019" name="Int. J. Syst. Evol. Microbiol.">
        <title>The Global Catalogue of Microorganisms (GCM) 10K type strain sequencing project: providing services to taxonomists for standard genome sequencing and annotation.</title>
        <authorList>
            <consortium name="The Broad Institute Genomics Platform"/>
            <consortium name="The Broad Institute Genome Sequencing Center for Infectious Disease"/>
            <person name="Wu L."/>
            <person name="Ma J."/>
        </authorList>
    </citation>
    <scope>NUCLEOTIDE SEQUENCE [LARGE SCALE GENOMIC DNA]</scope>
    <source>
        <strain evidence="7">CECT 8570</strain>
    </source>
</reference>
<dbReference type="EMBL" id="JBHSCX010000003">
    <property type="protein sequence ID" value="MFC4361264.1"/>
    <property type="molecule type" value="Genomic_DNA"/>
</dbReference>
<evidence type="ECO:0000313" key="6">
    <source>
        <dbReference type="EMBL" id="MFC4361264.1"/>
    </source>
</evidence>
<dbReference type="RefSeq" id="WP_290260013.1">
    <property type="nucleotide sequence ID" value="NZ_JAUFQG010000004.1"/>
</dbReference>
<evidence type="ECO:0000256" key="4">
    <source>
        <dbReference type="SAM" id="Coils"/>
    </source>
</evidence>
<dbReference type="Pfam" id="PF12848">
    <property type="entry name" value="ABC_tran_Xtn"/>
    <property type="match status" value="1"/>
</dbReference>
<evidence type="ECO:0000313" key="7">
    <source>
        <dbReference type="Proteomes" id="UP001595840"/>
    </source>
</evidence>
<dbReference type="CDD" id="cd03221">
    <property type="entry name" value="ABCF_EF-3"/>
    <property type="match status" value="2"/>
</dbReference>
<dbReference type="Pfam" id="PF16326">
    <property type="entry name" value="ABC_tran_CTD"/>
    <property type="match status" value="1"/>
</dbReference>
<dbReference type="PROSITE" id="PS50893">
    <property type="entry name" value="ABC_TRANSPORTER_2"/>
    <property type="match status" value="2"/>
</dbReference>
<keyword evidence="2" id="KW-0547">Nucleotide-binding</keyword>
<evidence type="ECO:0000256" key="1">
    <source>
        <dbReference type="ARBA" id="ARBA00022737"/>
    </source>
</evidence>
<evidence type="ECO:0000259" key="5">
    <source>
        <dbReference type="PROSITE" id="PS50893"/>
    </source>
</evidence>
<evidence type="ECO:0000256" key="3">
    <source>
        <dbReference type="ARBA" id="ARBA00022840"/>
    </source>
</evidence>
<dbReference type="InterPro" id="IPR027417">
    <property type="entry name" value="P-loop_NTPase"/>
</dbReference>
<dbReference type="Gene3D" id="3.40.50.300">
    <property type="entry name" value="P-loop containing nucleotide triphosphate hydrolases"/>
    <property type="match status" value="2"/>
</dbReference>
<dbReference type="InterPro" id="IPR037118">
    <property type="entry name" value="Val-tRNA_synth_C_sf"/>
</dbReference>
<sequence>MIELNQVSLQRGQKFLLDHADLRIHPGQHVGLIGANGSGKSSLFQMLLGNLGADTGHCLVPGQWRVAHMAQEIENTQQNALDHVLDGDTELRRLQALLKTCEGEALATAYADMEHIDGYTAESRALQLLSGLGFAPGDETKLVSDFSGGWRIRLNLAQALMCPSDLLLLDEPTNHLDLDTTLWLEQWLKRYPGTLVLISHDRDFLDAVVDRIVNVEAQKLVLYQGNYSAYERQKAERLAQQQVAFEKQQERISEIENFVRRFRAKATKAKQAQSRLKELERMETIAPAHIDSPFHFEIPCFEKVSTPLVGLQQANIGYAGRTIFQNLNLALLPGARIGLLGFNGAGKSTLVKALTEELVPTSGDRIAGEHLRIGYFAQHQLQALDLDATPALHLQRLSPSASEQEIRNFLGGFGFHGDLALATVRPFSGGEKARLALAIIAWQKPNLLLLDEPTNHLDLEMRHALTVALQAFEGAVVVVSHDRHLLRNTVEEFWLVHQGRVEIFDGDLDAYHQWAQVTLQTSLSTRTQQTAEDGDAKVDRKVQRQQAAAQREKLKPLTQKLKKIEQEMEKLQSRLSAVETLMGDADLYLSENKEKMQKLLKEQGELKGALEHAELQWLEISEALEQASV</sequence>
<dbReference type="InterPro" id="IPR003593">
    <property type="entry name" value="AAA+_ATPase"/>
</dbReference>
<proteinExistence type="predicted"/>
<feature type="domain" description="ABC transporter" evidence="5">
    <location>
        <begin position="2"/>
        <end position="242"/>
    </location>
</feature>
<dbReference type="GO" id="GO:0005524">
    <property type="term" value="F:ATP binding"/>
    <property type="evidence" value="ECO:0007669"/>
    <property type="project" value="UniProtKB-KW"/>
</dbReference>
<dbReference type="InterPro" id="IPR003439">
    <property type="entry name" value="ABC_transporter-like_ATP-bd"/>
</dbReference>
<evidence type="ECO:0000256" key="2">
    <source>
        <dbReference type="ARBA" id="ARBA00022741"/>
    </source>
</evidence>
<feature type="domain" description="ABC transporter" evidence="5">
    <location>
        <begin position="309"/>
        <end position="523"/>
    </location>
</feature>
<keyword evidence="4" id="KW-0175">Coiled coil</keyword>
<dbReference type="PROSITE" id="PS00211">
    <property type="entry name" value="ABC_TRANSPORTER_1"/>
    <property type="match status" value="1"/>
</dbReference>
<dbReference type="PANTHER" id="PTHR19211:SF14">
    <property type="entry name" value="ATP-BINDING CASSETTE SUB-FAMILY F MEMBER 1"/>
    <property type="match status" value="1"/>
</dbReference>
<dbReference type="PANTHER" id="PTHR19211">
    <property type="entry name" value="ATP-BINDING TRANSPORT PROTEIN-RELATED"/>
    <property type="match status" value="1"/>
</dbReference>
<comment type="caution">
    <text evidence="6">The sequence shown here is derived from an EMBL/GenBank/DDBJ whole genome shotgun (WGS) entry which is preliminary data.</text>
</comment>
<dbReference type="Pfam" id="PF00005">
    <property type="entry name" value="ABC_tran"/>
    <property type="match status" value="2"/>
</dbReference>
<accession>A0ABV8UZZ7</accession>
<protein>
    <submittedName>
        <fullName evidence="6">ATP-binding cassette domain-containing protein</fullName>
    </submittedName>
</protein>
<dbReference type="InterPro" id="IPR050611">
    <property type="entry name" value="ABCF"/>
</dbReference>
<dbReference type="InterPro" id="IPR032524">
    <property type="entry name" value="ABC_tran_C"/>
</dbReference>
<organism evidence="6 7">
    <name type="scientific">Simiduia curdlanivorans</name>
    <dbReference type="NCBI Taxonomy" id="1492769"/>
    <lineage>
        <taxon>Bacteria</taxon>
        <taxon>Pseudomonadati</taxon>
        <taxon>Pseudomonadota</taxon>
        <taxon>Gammaproteobacteria</taxon>
        <taxon>Cellvibrionales</taxon>
        <taxon>Cellvibrionaceae</taxon>
        <taxon>Simiduia</taxon>
    </lineage>
</organism>
<dbReference type="Proteomes" id="UP001595840">
    <property type="component" value="Unassembled WGS sequence"/>
</dbReference>
<dbReference type="Gene3D" id="1.10.287.380">
    <property type="entry name" value="Valyl-tRNA synthetase, C-terminal domain"/>
    <property type="match status" value="1"/>
</dbReference>
<keyword evidence="3 6" id="KW-0067">ATP-binding</keyword>
<dbReference type="InterPro" id="IPR032781">
    <property type="entry name" value="ABC_tran_Xtn"/>
</dbReference>
<keyword evidence="7" id="KW-1185">Reference proteome</keyword>
<dbReference type="InterPro" id="IPR017871">
    <property type="entry name" value="ABC_transporter-like_CS"/>
</dbReference>
<feature type="coiled-coil region" evidence="4">
    <location>
        <begin position="547"/>
        <end position="616"/>
    </location>
</feature>
<name>A0ABV8UZZ7_9GAMM</name>
<gene>
    <name evidence="6" type="ORF">ACFOX3_03060</name>
</gene>
<dbReference type="SUPFAM" id="SSF52540">
    <property type="entry name" value="P-loop containing nucleoside triphosphate hydrolases"/>
    <property type="match status" value="2"/>
</dbReference>
<keyword evidence="1" id="KW-0677">Repeat</keyword>